<dbReference type="Gene3D" id="1.20.930.10">
    <property type="entry name" value="Conserved domain common to transcription factors TFIIS, elongin A, CRSP70"/>
    <property type="match status" value="1"/>
</dbReference>
<feature type="region of interest" description="Disordered" evidence="4">
    <location>
        <begin position="73"/>
        <end position="105"/>
    </location>
</feature>
<dbReference type="InterPro" id="IPR035441">
    <property type="entry name" value="TFIIS/LEDGF_dom_sf"/>
</dbReference>
<evidence type="ECO:0000256" key="3">
    <source>
        <dbReference type="PROSITE-ProRule" id="PRU00649"/>
    </source>
</evidence>
<feature type="domain" description="TFIIS N-terminal" evidence="5">
    <location>
        <begin position="137"/>
        <end position="212"/>
    </location>
</feature>
<keyword evidence="2 3" id="KW-0539">Nucleus</keyword>
<feature type="compositionally biased region" description="Basic and acidic residues" evidence="4">
    <location>
        <begin position="79"/>
        <end position="105"/>
    </location>
</feature>
<keyword evidence="7" id="KW-1185">Reference proteome</keyword>
<name>A0A328DVV6_9ASTE</name>
<dbReference type="GO" id="GO:0005634">
    <property type="term" value="C:nucleus"/>
    <property type="evidence" value="ECO:0007669"/>
    <property type="project" value="UniProtKB-SubCell"/>
</dbReference>
<dbReference type="SMART" id="SM00509">
    <property type="entry name" value="TFS2N"/>
    <property type="match status" value="1"/>
</dbReference>
<dbReference type="AlphaFoldDB" id="A0A328DVV6"/>
<comment type="caution">
    <text evidence="6">The sequence shown here is derived from an EMBL/GenBank/DDBJ whole genome shotgun (WGS) entry which is preliminary data.</text>
</comment>
<comment type="subcellular location">
    <subcellularLocation>
        <location evidence="1 3">Nucleus</location>
    </subcellularLocation>
</comment>
<feature type="compositionally biased region" description="Polar residues" evidence="4">
    <location>
        <begin position="218"/>
        <end position="228"/>
    </location>
</feature>
<gene>
    <name evidence="6" type="ORF">DM860_000948</name>
</gene>
<evidence type="ECO:0000313" key="6">
    <source>
        <dbReference type="EMBL" id="RAL48628.1"/>
    </source>
</evidence>
<evidence type="ECO:0000256" key="2">
    <source>
        <dbReference type="ARBA" id="ARBA00023242"/>
    </source>
</evidence>
<feature type="compositionally biased region" description="Basic and acidic residues" evidence="4">
    <location>
        <begin position="302"/>
        <end position="322"/>
    </location>
</feature>
<dbReference type="PANTHER" id="PTHR46554:SF2">
    <property type="entry name" value="TFIIS N-TERMINAL DOMAIN-CONTAINING PROTEIN"/>
    <property type="match status" value="1"/>
</dbReference>
<feature type="region of interest" description="Disordered" evidence="4">
    <location>
        <begin position="218"/>
        <end position="249"/>
    </location>
</feature>
<dbReference type="Pfam" id="PF08711">
    <property type="entry name" value="Med26"/>
    <property type="match status" value="1"/>
</dbReference>
<feature type="compositionally biased region" description="Basic and acidic residues" evidence="4">
    <location>
        <begin position="342"/>
        <end position="351"/>
    </location>
</feature>
<proteinExistence type="predicted"/>
<dbReference type="SUPFAM" id="SSF47676">
    <property type="entry name" value="Conserved domain common to transcription factors TFIIS, elongin A, CRSP70"/>
    <property type="match status" value="1"/>
</dbReference>
<dbReference type="InterPro" id="IPR003617">
    <property type="entry name" value="TFIIS/CRSP70_N_sub"/>
</dbReference>
<dbReference type="CDD" id="cd00183">
    <property type="entry name" value="TFIIS_I"/>
    <property type="match status" value="1"/>
</dbReference>
<reference evidence="6 7" key="1">
    <citation type="submission" date="2018-06" db="EMBL/GenBank/DDBJ databases">
        <title>The Genome of Cuscuta australis (Dodder) Provides Insight into the Evolution of Plant Parasitism.</title>
        <authorList>
            <person name="Liu H."/>
        </authorList>
    </citation>
    <scope>NUCLEOTIDE SEQUENCE [LARGE SCALE GENOMIC DNA]</scope>
    <source>
        <strain evidence="7">cv. Yunnan</strain>
        <tissue evidence="6">Vines</tissue>
    </source>
</reference>
<accession>A0A328DVV6</accession>
<dbReference type="InterPro" id="IPR017923">
    <property type="entry name" value="TFIIS_N"/>
</dbReference>
<feature type="compositionally biased region" description="Low complexity" evidence="4">
    <location>
        <begin position="323"/>
        <end position="341"/>
    </location>
</feature>
<evidence type="ECO:0000256" key="1">
    <source>
        <dbReference type="ARBA" id="ARBA00004123"/>
    </source>
</evidence>
<dbReference type="EMBL" id="NQVE01000097">
    <property type="protein sequence ID" value="RAL48628.1"/>
    <property type="molecule type" value="Genomic_DNA"/>
</dbReference>
<evidence type="ECO:0000313" key="7">
    <source>
        <dbReference type="Proteomes" id="UP000249390"/>
    </source>
</evidence>
<dbReference type="Proteomes" id="UP000249390">
    <property type="component" value="Unassembled WGS sequence"/>
</dbReference>
<protein>
    <recommendedName>
        <fullName evidence="5">TFIIS N-terminal domain-containing protein</fullName>
    </recommendedName>
</protein>
<dbReference type="PROSITE" id="PS51319">
    <property type="entry name" value="TFIIS_N"/>
    <property type="match status" value="1"/>
</dbReference>
<dbReference type="PANTHER" id="PTHR46554">
    <property type="entry name" value="MEDIATOR OF RNA POLYMERASE II TRANSCRIPTION SUBUNIT 26A-RELATED"/>
    <property type="match status" value="1"/>
</dbReference>
<sequence>MMGKSSETIDKWRDYFASANSDIFGIIEHALMVAAMDYPQEFKMRRDGIAEILFTCKVTKCSGCNKVEMALPGGDEEDHDGKCKMAGLDRESGSKESKANDRRPQQMEMNVKQTSNYSYGDAEALTDEIEEETLTVGEVLRIKKVLDNYEDESESILFDSLRRLQLMGLSMETLKETEIGKSVKCLRKHGSKRISHLVQTLIKDWMVMVDEWVSATTALTESTPESGKTSTVVEEDEEEEGLPSPPLDEGAFFTTASMELSQFFDGMDFDGNPQNSGEFKNRYIPPFRKQQLNGRASNAAPRDLKNEPPKKQEEVVMKKQASESKPPNKHSSSSSSSIVEQKSQKKVDKSKLQNRAVAPQQNNFKTTDDDSVQKKLEVTKRKLQERYQEAANGKFLIISSSIHFTLFSPYSPHFIHYNYLALICHSSEEAANNTGNGVA</sequence>
<organism evidence="6 7">
    <name type="scientific">Cuscuta australis</name>
    <dbReference type="NCBI Taxonomy" id="267555"/>
    <lineage>
        <taxon>Eukaryota</taxon>
        <taxon>Viridiplantae</taxon>
        <taxon>Streptophyta</taxon>
        <taxon>Embryophyta</taxon>
        <taxon>Tracheophyta</taxon>
        <taxon>Spermatophyta</taxon>
        <taxon>Magnoliopsida</taxon>
        <taxon>eudicotyledons</taxon>
        <taxon>Gunneridae</taxon>
        <taxon>Pentapetalae</taxon>
        <taxon>asterids</taxon>
        <taxon>lamiids</taxon>
        <taxon>Solanales</taxon>
        <taxon>Convolvulaceae</taxon>
        <taxon>Cuscuteae</taxon>
        <taxon>Cuscuta</taxon>
        <taxon>Cuscuta subgen. Grammica</taxon>
        <taxon>Cuscuta sect. Cleistogrammica</taxon>
    </lineage>
</organism>
<feature type="region of interest" description="Disordered" evidence="4">
    <location>
        <begin position="292"/>
        <end position="371"/>
    </location>
</feature>
<evidence type="ECO:0000256" key="4">
    <source>
        <dbReference type="SAM" id="MobiDB-lite"/>
    </source>
</evidence>
<evidence type="ECO:0000259" key="5">
    <source>
        <dbReference type="PROSITE" id="PS51319"/>
    </source>
</evidence>